<dbReference type="Proteomes" id="UP000215181">
    <property type="component" value="Unassembled WGS sequence"/>
</dbReference>
<gene>
    <name evidence="3" type="ORF">CGK74_17500</name>
</gene>
<dbReference type="OrthoDB" id="321954at2"/>
<dbReference type="GO" id="GO:0016740">
    <property type="term" value="F:transferase activity"/>
    <property type="evidence" value="ECO:0007669"/>
    <property type="project" value="UniProtKB-KW"/>
</dbReference>
<sequence length="278" mass="30863">MCQLLGMNCNVPTDICFSFAGFRARGGLTDHHRDGWGIAFFEGAGARVFLDPSPSADSPVAELVKHYPIRSLNVIAHIRKATQGEVRLENTHPFQRELWGRYWIFAHNGNLKNFAPTLTGRFQPVGTTDSELAFCYLLDRLAQRFPQGTRDIAELHAELHAELRALAIEIGSHGEFNFLLSDGNQLFAHCSSRLCYIVRKAPFPVAHLADEDLTVDFNEVTTPLDRVAVIATTPLTDNECWTQIAPGNLLAFRDGEPVALRDTTTVAQDYPRGTVTNA</sequence>
<keyword evidence="1 3" id="KW-0315">Glutamine amidotransferase</keyword>
<protein>
    <submittedName>
        <fullName evidence="3">Class II glutamine amidotransferase</fullName>
    </submittedName>
</protein>
<dbReference type="InterPro" id="IPR026869">
    <property type="entry name" value="EgtC-like"/>
</dbReference>
<dbReference type="RefSeq" id="WP_094269674.1">
    <property type="nucleotide sequence ID" value="NZ_NOIH01000035.1"/>
</dbReference>
<evidence type="ECO:0000256" key="1">
    <source>
        <dbReference type="ARBA" id="ARBA00022962"/>
    </source>
</evidence>
<dbReference type="PROSITE" id="PS51278">
    <property type="entry name" value="GATASE_TYPE_2"/>
    <property type="match status" value="1"/>
</dbReference>
<accession>A0A235EVD5</accession>
<evidence type="ECO:0000259" key="2">
    <source>
        <dbReference type="PROSITE" id="PS51278"/>
    </source>
</evidence>
<organism evidence="3 4">
    <name type="scientific">Thauera propionica</name>
    <dbReference type="NCBI Taxonomy" id="2019431"/>
    <lineage>
        <taxon>Bacteria</taxon>
        <taxon>Pseudomonadati</taxon>
        <taxon>Pseudomonadota</taxon>
        <taxon>Betaproteobacteria</taxon>
        <taxon>Rhodocyclales</taxon>
        <taxon>Zoogloeaceae</taxon>
        <taxon>Thauera</taxon>
    </lineage>
</organism>
<evidence type="ECO:0000313" key="4">
    <source>
        <dbReference type="Proteomes" id="UP000215181"/>
    </source>
</evidence>
<dbReference type="PANTHER" id="PTHR42824">
    <property type="entry name" value="GLUTAMINE AMIDOTRANSFERASE"/>
    <property type="match status" value="1"/>
</dbReference>
<dbReference type="InterPro" id="IPR017932">
    <property type="entry name" value="GATase_2_dom"/>
</dbReference>
<keyword evidence="4" id="KW-1185">Reference proteome</keyword>
<dbReference type="PANTHER" id="PTHR42824:SF1">
    <property type="entry name" value="GLUTAMINE AMIDOTRANSFERASE YAFJ-RELATED"/>
    <property type="match status" value="1"/>
</dbReference>
<reference evidence="3 4" key="1">
    <citation type="submission" date="2017-07" db="EMBL/GenBank/DDBJ databases">
        <title>Thauera sp. KNDSS-Mac4 genome sequence and assembly.</title>
        <authorList>
            <person name="Mayilraj S."/>
        </authorList>
    </citation>
    <scope>NUCLEOTIDE SEQUENCE [LARGE SCALE GENOMIC DNA]</scope>
    <source>
        <strain evidence="3 4">KNDSS-Mac4</strain>
    </source>
</reference>
<dbReference type="CDD" id="cd01908">
    <property type="entry name" value="YafJ"/>
    <property type="match status" value="1"/>
</dbReference>
<dbReference type="SUPFAM" id="SSF56235">
    <property type="entry name" value="N-terminal nucleophile aminohydrolases (Ntn hydrolases)"/>
    <property type="match status" value="1"/>
</dbReference>
<keyword evidence="3" id="KW-0808">Transferase</keyword>
<dbReference type="AlphaFoldDB" id="A0A235EVD5"/>
<proteinExistence type="predicted"/>
<dbReference type="EMBL" id="NOIH01000035">
    <property type="protein sequence ID" value="OYD52537.1"/>
    <property type="molecule type" value="Genomic_DNA"/>
</dbReference>
<feature type="domain" description="Glutamine amidotransferase type-2" evidence="2">
    <location>
        <begin position="2"/>
        <end position="255"/>
    </location>
</feature>
<evidence type="ECO:0000313" key="3">
    <source>
        <dbReference type="EMBL" id="OYD52537.1"/>
    </source>
</evidence>
<comment type="caution">
    <text evidence="3">The sequence shown here is derived from an EMBL/GenBank/DDBJ whole genome shotgun (WGS) entry which is preliminary data.</text>
</comment>
<dbReference type="InterPro" id="IPR029055">
    <property type="entry name" value="Ntn_hydrolases_N"/>
</dbReference>
<dbReference type="Gene3D" id="3.60.20.10">
    <property type="entry name" value="Glutamine Phosphoribosylpyrophosphate, subunit 1, domain 1"/>
    <property type="match status" value="1"/>
</dbReference>
<dbReference type="Pfam" id="PF13230">
    <property type="entry name" value="GATase_4"/>
    <property type="match status" value="1"/>
</dbReference>
<name>A0A235EVD5_9RHOO</name>